<dbReference type="Gene3D" id="3.40.50.1820">
    <property type="entry name" value="alpha/beta hydrolase"/>
    <property type="match status" value="1"/>
</dbReference>
<dbReference type="InterPro" id="IPR029058">
    <property type="entry name" value="AB_hydrolase_fold"/>
</dbReference>
<sequence length="511" mass="50854">MSGGLTVDAGLAVDPDQLDAVAAQLAGVAATVAGVGAVAVLTATDPVLPLSAPLAPVTAGRVAGDLARIVGGGASAPAVAAQVLALAARLEVASLRYRVGDETADAVVALARGVVAQAVVDAAPELAGAAGALVAADVLFRLQEVEHRVVVAAVAQAVEGDVDLGALAATAAEEVGKVDDRVLADLRGAGTLLAAHPDVVRELAALTPDLARAAGLTGVEDVADVAGLLTSAGAVSPLFRETPVRVTPQTVPRAVPSRPPRGLAEVLDGVAHQSTGYTAASGTVGGRLSAAGEPAPGGLRLERVTHADGTVAWIVEVPGTQDWTPLPGSTSTPMDLTTNLRAVAGESTATGAAVVDALRQAGVRPGEPVLLAGHSQGGLTAASLAADPAVVAEFHVTHVLTAGSPTDGLPAAAGVRTVSLEHTGDLVPALDGTDAAGSEDRTVVRRDVSDEEGVREDTLAAHGWSGYLRTAALADASQDPALRAFRESGSAFFDAPGARVDVFDYTAERVP</sequence>
<name>A0ABV3P6K0_9ACTN</name>
<dbReference type="EMBL" id="JBFNQN010000006">
    <property type="protein sequence ID" value="MEW9265165.1"/>
    <property type="molecule type" value="Genomic_DNA"/>
</dbReference>
<evidence type="ECO:0000313" key="1">
    <source>
        <dbReference type="EMBL" id="MEW9265165.1"/>
    </source>
</evidence>
<evidence type="ECO:0000313" key="2">
    <source>
        <dbReference type="Proteomes" id="UP001555826"/>
    </source>
</evidence>
<dbReference type="Proteomes" id="UP001555826">
    <property type="component" value="Unassembled WGS sequence"/>
</dbReference>
<reference evidence="1 2" key="1">
    <citation type="submission" date="2024-07" db="EMBL/GenBank/DDBJ databases">
        <authorList>
            <person name="Thanompreechachai J."/>
            <person name="Duangmal K."/>
        </authorList>
    </citation>
    <scope>NUCLEOTIDE SEQUENCE [LARGE SCALE GENOMIC DNA]</scope>
    <source>
        <strain evidence="1 2">KCTC 19886</strain>
    </source>
</reference>
<evidence type="ECO:0008006" key="3">
    <source>
        <dbReference type="Google" id="ProtNLM"/>
    </source>
</evidence>
<gene>
    <name evidence="1" type="ORF">AB1207_10435</name>
</gene>
<dbReference type="SUPFAM" id="SSF53474">
    <property type="entry name" value="alpha/beta-Hydrolases"/>
    <property type="match status" value="1"/>
</dbReference>
<organism evidence="1 2">
    <name type="scientific">Kineococcus endophyticus</name>
    <dbReference type="NCBI Taxonomy" id="1181883"/>
    <lineage>
        <taxon>Bacteria</taxon>
        <taxon>Bacillati</taxon>
        <taxon>Actinomycetota</taxon>
        <taxon>Actinomycetes</taxon>
        <taxon>Kineosporiales</taxon>
        <taxon>Kineosporiaceae</taxon>
        <taxon>Kineococcus</taxon>
    </lineage>
</organism>
<comment type="caution">
    <text evidence="1">The sequence shown here is derived from an EMBL/GenBank/DDBJ whole genome shotgun (WGS) entry which is preliminary data.</text>
</comment>
<accession>A0ABV3P6K0</accession>
<proteinExistence type="predicted"/>
<protein>
    <recommendedName>
        <fullName evidence="3">PGAP1-like protein</fullName>
    </recommendedName>
</protein>
<dbReference type="RefSeq" id="WP_367638109.1">
    <property type="nucleotide sequence ID" value="NZ_JBFNQN010000006.1"/>
</dbReference>
<keyword evidence="2" id="KW-1185">Reference proteome</keyword>